<sequence>MTAREQIIAADRFRRALLMLQTAGWADPEHRVKEDIRAAAVAAIEAYEAFTAAGLVAGAADRRLIGQAQQYLAKGRQDPAS</sequence>
<name>A0ABS1UDD5_9PROT</name>
<keyword evidence="2" id="KW-1185">Reference proteome</keyword>
<gene>
    <name evidence="1" type="ORF">JMJ56_32460</name>
</gene>
<protein>
    <submittedName>
        <fullName evidence="1">Uncharacterized protein</fullName>
    </submittedName>
</protein>
<reference evidence="1 2" key="1">
    <citation type="submission" date="2021-01" db="EMBL/GenBank/DDBJ databases">
        <title>Belnapia mucosa sp. nov. and Belnapia arida sp. nov., isolated from the Tabernas Desert (Almeria, Spain).</title>
        <authorList>
            <person name="Molina-Menor E."/>
            <person name="Vidal-Verdu A."/>
            <person name="Calonge A."/>
            <person name="Satari L."/>
            <person name="Pereto J."/>
            <person name="Porcar M."/>
        </authorList>
    </citation>
    <scope>NUCLEOTIDE SEQUENCE [LARGE SCALE GENOMIC DNA]</scope>
    <source>
        <strain evidence="1 2">T18</strain>
    </source>
</reference>
<dbReference type="RefSeq" id="WP_202836010.1">
    <property type="nucleotide sequence ID" value="NZ_JAETWB010000099.1"/>
</dbReference>
<organism evidence="1 2">
    <name type="scientific">Belnapia arida</name>
    <dbReference type="NCBI Taxonomy" id="2804533"/>
    <lineage>
        <taxon>Bacteria</taxon>
        <taxon>Pseudomonadati</taxon>
        <taxon>Pseudomonadota</taxon>
        <taxon>Alphaproteobacteria</taxon>
        <taxon>Acetobacterales</taxon>
        <taxon>Roseomonadaceae</taxon>
        <taxon>Belnapia</taxon>
    </lineage>
</organism>
<evidence type="ECO:0000313" key="1">
    <source>
        <dbReference type="EMBL" id="MBL6082678.1"/>
    </source>
</evidence>
<evidence type="ECO:0000313" key="2">
    <source>
        <dbReference type="Proteomes" id="UP000660885"/>
    </source>
</evidence>
<proteinExistence type="predicted"/>
<comment type="caution">
    <text evidence="1">The sequence shown here is derived from an EMBL/GenBank/DDBJ whole genome shotgun (WGS) entry which is preliminary data.</text>
</comment>
<accession>A0ABS1UDD5</accession>
<dbReference type="EMBL" id="JAETWB010000099">
    <property type="protein sequence ID" value="MBL6082678.1"/>
    <property type="molecule type" value="Genomic_DNA"/>
</dbReference>
<dbReference type="Proteomes" id="UP000660885">
    <property type="component" value="Unassembled WGS sequence"/>
</dbReference>